<dbReference type="Gene3D" id="2.60.200.30">
    <property type="entry name" value="Probable inorganic polyphosphate/atp-NAD kinase, domain 2"/>
    <property type="match status" value="1"/>
</dbReference>
<dbReference type="RefSeq" id="WP_072758682.1">
    <property type="nucleotide sequence ID" value="NZ_FRDJ01000003.1"/>
</dbReference>
<keyword evidence="1 6" id="KW-0808">Transferase</keyword>
<dbReference type="AlphaFoldDB" id="A0A1M7SFQ5"/>
<comment type="similarity">
    <text evidence="6">Belongs to the NAD kinase family.</text>
</comment>
<dbReference type="PANTHER" id="PTHR20275:SF0">
    <property type="entry name" value="NAD KINASE"/>
    <property type="match status" value="1"/>
</dbReference>
<keyword evidence="4 6" id="KW-0520">NAD</keyword>
<dbReference type="OrthoDB" id="9774737at2"/>
<dbReference type="Gene3D" id="3.40.50.10330">
    <property type="entry name" value="Probable inorganic polyphosphate/atp-NAD kinase, domain 1"/>
    <property type="match status" value="1"/>
</dbReference>
<feature type="binding site" evidence="6">
    <location>
        <position position="148"/>
    </location>
    <ligand>
        <name>NAD(+)</name>
        <dbReference type="ChEBI" id="CHEBI:57540"/>
    </ligand>
</feature>
<feature type="binding site" evidence="6">
    <location>
        <position position="183"/>
    </location>
    <ligand>
        <name>NAD(+)</name>
        <dbReference type="ChEBI" id="CHEBI:57540"/>
    </ligand>
</feature>
<keyword evidence="6" id="KW-0547">Nucleotide-binding</keyword>
<feature type="active site" description="Proton acceptor" evidence="6">
    <location>
        <position position="53"/>
    </location>
</feature>
<dbReference type="SUPFAM" id="SSF111331">
    <property type="entry name" value="NAD kinase/diacylglycerol kinase-like"/>
    <property type="match status" value="1"/>
</dbReference>
<keyword evidence="8" id="KW-1185">Reference proteome</keyword>
<comment type="function">
    <text evidence="6">Involved in the regulation of the intracellular balance of NAD and NADP, and is a key enzyme in the biosynthesis of NADP. Catalyzes specifically the phosphorylation on 2'-hydroxyl of the adenosine moiety of NAD to yield NADP.</text>
</comment>
<dbReference type="Pfam" id="PF20143">
    <property type="entry name" value="NAD_kinase_C"/>
    <property type="match status" value="1"/>
</dbReference>
<dbReference type="GO" id="GO:0005737">
    <property type="term" value="C:cytoplasm"/>
    <property type="evidence" value="ECO:0007669"/>
    <property type="project" value="UniProtKB-SubCell"/>
</dbReference>
<name>A0A1M7SFQ5_FERGO</name>
<evidence type="ECO:0000256" key="6">
    <source>
        <dbReference type="HAMAP-Rule" id="MF_00361"/>
    </source>
</evidence>
<dbReference type="GO" id="GO:0019674">
    <property type="term" value="P:NAD+ metabolic process"/>
    <property type="evidence" value="ECO:0007669"/>
    <property type="project" value="InterPro"/>
</dbReference>
<dbReference type="EC" id="2.7.1.23" evidence="6"/>
<evidence type="ECO:0000256" key="5">
    <source>
        <dbReference type="ARBA" id="ARBA00047925"/>
    </source>
</evidence>
<dbReference type="InterPro" id="IPR017438">
    <property type="entry name" value="ATP-NAD_kinase_N"/>
</dbReference>
<evidence type="ECO:0000313" key="8">
    <source>
        <dbReference type="Proteomes" id="UP000184207"/>
    </source>
</evidence>
<dbReference type="GO" id="GO:0051287">
    <property type="term" value="F:NAD binding"/>
    <property type="evidence" value="ECO:0007669"/>
    <property type="project" value="UniProtKB-ARBA"/>
</dbReference>
<feature type="binding site" evidence="6">
    <location>
        <begin position="53"/>
        <end position="54"/>
    </location>
    <ligand>
        <name>NAD(+)</name>
        <dbReference type="ChEBI" id="CHEBI:57540"/>
    </ligand>
</feature>
<proteinExistence type="inferred from homology"/>
<reference evidence="8" key="1">
    <citation type="submission" date="2016-12" db="EMBL/GenBank/DDBJ databases">
        <authorList>
            <person name="Varghese N."/>
            <person name="Submissions S."/>
        </authorList>
    </citation>
    <scope>NUCLEOTIDE SEQUENCE [LARGE SCALE GENOMIC DNA]</scope>
    <source>
        <strain evidence="8">DSM 13020</strain>
    </source>
</reference>
<accession>A0A1M7SFQ5</accession>
<dbReference type="HAMAP" id="MF_00361">
    <property type="entry name" value="NAD_kinase"/>
    <property type="match status" value="1"/>
</dbReference>
<evidence type="ECO:0000256" key="1">
    <source>
        <dbReference type="ARBA" id="ARBA00022679"/>
    </source>
</evidence>
<evidence type="ECO:0000256" key="4">
    <source>
        <dbReference type="ARBA" id="ARBA00023027"/>
    </source>
</evidence>
<evidence type="ECO:0000256" key="3">
    <source>
        <dbReference type="ARBA" id="ARBA00022857"/>
    </source>
</evidence>
<keyword evidence="2 6" id="KW-0418">Kinase</keyword>
<evidence type="ECO:0000313" key="7">
    <source>
        <dbReference type="EMBL" id="SHN57295.1"/>
    </source>
</evidence>
<dbReference type="GO" id="GO:0006741">
    <property type="term" value="P:NADP+ biosynthetic process"/>
    <property type="evidence" value="ECO:0007669"/>
    <property type="project" value="UniProtKB-UniRule"/>
</dbReference>
<keyword evidence="3 6" id="KW-0521">NADP</keyword>
<dbReference type="InterPro" id="IPR017437">
    <property type="entry name" value="ATP-NAD_kinase_PpnK-typ_C"/>
</dbReference>
<dbReference type="PANTHER" id="PTHR20275">
    <property type="entry name" value="NAD KINASE"/>
    <property type="match status" value="1"/>
</dbReference>
<evidence type="ECO:0000256" key="2">
    <source>
        <dbReference type="ARBA" id="ARBA00022777"/>
    </source>
</evidence>
<dbReference type="InterPro" id="IPR016064">
    <property type="entry name" value="NAD/diacylglycerol_kinase_sf"/>
</dbReference>
<comment type="cofactor">
    <cofactor evidence="6">
        <name>a divalent metal cation</name>
        <dbReference type="ChEBI" id="CHEBI:60240"/>
    </cofactor>
</comment>
<organism evidence="7 8">
    <name type="scientific">Fervidobacterium gondwanense DSM 13020</name>
    <dbReference type="NCBI Taxonomy" id="1121883"/>
    <lineage>
        <taxon>Bacteria</taxon>
        <taxon>Thermotogati</taxon>
        <taxon>Thermotogota</taxon>
        <taxon>Thermotogae</taxon>
        <taxon>Thermotogales</taxon>
        <taxon>Fervidobacteriaceae</taxon>
        <taxon>Fervidobacterium</taxon>
    </lineage>
</organism>
<protein>
    <recommendedName>
        <fullName evidence="6">NAD kinase</fullName>
        <ecNumber evidence="6">2.7.1.23</ecNumber>
    </recommendedName>
    <alternativeName>
        <fullName evidence="6">ATP-dependent NAD kinase</fullName>
    </alternativeName>
</protein>
<dbReference type="GO" id="GO:0005524">
    <property type="term" value="F:ATP binding"/>
    <property type="evidence" value="ECO:0007669"/>
    <property type="project" value="UniProtKB-KW"/>
</dbReference>
<comment type="subcellular location">
    <subcellularLocation>
        <location evidence="6">Cytoplasm</location>
    </subcellularLocation>
</comment>
<dbReference type="NCBIfam" id="NF010677">
    <property type="entry name" value="PRK14075.1"/>
    <property type="match status" value="1"/>
</dbReference>
<feature type="binding site" evidence="6">
    <location>
        <begin position="119"/>
        <end position="120"/>
    </location>
    <ligand>
        <name>NAD(+)</name>
        <dbReference type="ChEBI" id="CHEBI:57540"/>
    </ligand>
</feature>
<comment type="catalytic activity">
    <reaction evidence="5 6">
        <text>NAD(+) + ATP = ADP + NADP(+) + H(+)</text>
        <dbReference type="Rhea" id="RHEA:18629"/>
        <dbReference type="ChEBI" id="CHEBI:15378"/>
        <dbReference type="ChEBI" id="CHEBI:30616"/>
        <dbReference type="ChEBI" id="CHEBI:57540"/>
        <dbReference type="ChEBI" id="CHEBI:58349"/>
        <dbReference type="ChEBI" id="CHEBI:456216"/>
        <dbReference type="EC" id="2.7.1.23"/>
    </reaction>
</comment>
<keyword evidence="6" id="KW-0963">Cytoplasm</keyword>
<feature type="binding site" evidence="6">
    <location>
        <position position="130"/>
    </location>
    <ligand>
        <name>NAD(+)</name>
        <dbReference type="ChEBI" id="CHEBI:57540"/>
    </ligand>
</feature>
<dbReference type="GO" id="GO:0046872">
    <property type="term" value="F:metal ion binding"/>
    <property type="evidence" value="ECO:0007669"/>
    <property type="project" value="UniProtKB-UniRule"/>
</dbReference>
<sequence>MKIGIFYRTDYFKAAEVVYSALKDEFEISFFKDSSENFQPESNVSVVLSVGGDGTVLRTLKKVQCPVLGIKAGRLGFFSGYLLNEIDKLVKDLKSWNFIEDKRWVLRIESEGLNYFAINDAVLLKNVEQKIVDFLVEMKDGTFYYHADGLVVSTPTGSSAYALALGGPIMLPNVEAFEITPIAPQFLATRSLVIPSSEKIRISANEPVNLVLDGDILFRTNEIFVKKCTRNIVLLRPKTYDFSTSIKEKIGYGKLILGNGNQV</sequence>
<feature type="binding site" evidence="6">
    <location>
        <position position="58"/>
    </location>
    <ligand>
        <name>NAD(+)</name>
        <dbReference type="ChEBI" id="CHEBI:57540"/>
    </ligand>
</feature>
<comment type="caution">
    <text evidence="6">Lacks conserved residue(s) required for the propagation of feature annotation.</text>
</comment>
<feature type="binding site" evidence="6">
    <location>
        <position position="146"/>
    </location>
    <ligand>
        <name>NAD(+)</name>
        <dbReference type="ChEBI" id="CHEBI:57540"/>
    </ligand>
</feature>
<gene>
    <name evidence="6" type="primary">nadK</name>
    <name evidence="7" type="ORF">SAMN02745226_00868</name>
</gene>
<dbReference type="EMBL" id="FRDJ01000003">
    <property type="protein sequence ID" value="SHN57295.1"/>
    <property type="molecule type" value="Genomic_DNA"/>
</dbReference>
<dbReference type="Pfam" id="PF01513">
    <property type="entry name" value="NAD_kinase"/>
    <property type="match status" value="1"/>
</dbReference>
<dbReference type="Proteomes" id="UP000184207">
    <property type="component" value="Unassembled WGS sequence"/>
</dbReference>
<dbReference type="STRING" id="1121883.SAMN02745226_00868"/>
<dbReference type="GO" id="GO:0003951">
    <property type="term" value="F:NAD+ kinase activity"/>
    <property type="evidence" value="ECO:0007669"/>
    <property type="project" value="UniProtKB-UniRule"/>
</dbReference>
<dbReference type="InterPro" id="IPR002504">
    <property type="entry name" value="NADK"/>
</dbReference>
<keyword evidence="6" id="KW-0067">ATP-binding</keyword>